<organism evidence="2 3">
    <name type="scientific">Actinocatenispora comari</name>
    <dbReference type="NCBI Taxonomy" id="2807577"/>
    <lineage>
        <taxon>Bacteria</taxon>
        <taxon>Bacillati</taxon>
        <taxon>Actinomycetota</taxon>
        <taxon>Actinomycetes</taxon>
        <taxon>Micromonosporales</taxon>
        <taxon>Micromonosporaceae</taxon>
        <taxon>Actinocatenispora</taxon>
    </lineage>
</organism>
<keyword evidence="2" id="KW-0378">Hydrolase</keyword>
<dbReference type="RefSeq" id="WP_207122516.1">
    <property type="nucleotide sequence ID" value="NZ_BOPO01000002.1"/>
</dbReference>
<dbReference type="InterPro" id="IPR029058">
    <property type="entry name" value="AB_hydrolase_fold"/>
</dbReference>
<dbReference type="Gene3D" id="3.40.50.1820">
    <property type="entry name" value="alpha/beta hydrolase"/>
    <property type="match status" value="1"/>
</dbReference>
<dbReference type="SUPFAM" id="SSF53474">
    <property type="entry name" value="alpha/beta-Hydrolases"/>
    <property type="match status" value="1"/>
</dbReference>
<comment type="caution">
    <text evidence="2">The sequence shown here is derived from an EMBL/GenBank/DDBJ whole genome shotgun (WGS) entry which is preliminary data.</text>
</comment>
<dbReference type="InterPro" id="IPR050471">
    <property type="entry name" value="AB_hydrolase"/>
</dbReference>
<accession>A0A8J4A4H8</accession>
<feature type="domain" description="AB hydrolase-1" evidence="1">
    <location>
        <begin position="25"/>
        <end position="129"/>
    </location>
</feature>
<dbReference type="Pfam" id="PF00561">
    <property type="entry name" value="Abhydrolase_1"/>
    <property type="match status" value="1"/>
</dbReference>
<reference evidence="3" key="1">
    <citation type="journal article" date="2021" name="Int. J. Syst. Evol. Microbiol.">
        <title>Actinocatenispora comari sp. nov., an endophytic actinomycete isolated from aerial parts of Comarum salesowianum.</title>
        <authorList>
            <person name="Oyunbileg N."/>
            <person name="Iizaka Y."/>
            <person name="Hamada M."/>
            <person name="Davaapurev B.O."/>
            <person name="Fukumoto A."/>
            <person name="Tsetseg B."/>
            <person name="Kato F."/>
            <person name="Tamura T."/>
            <person name="Batkhuu J."/>
            <person name="Anzai Y."/>
        </authorList>
    </citation>
    <scope>NUCLEOTIDE SEQUENCE [LARGE SCALE GENOMIC DNA]</scope>
    <source>
        <strain evidence="3">NUM-2625</strain>
    </source>
</reference>
<dbReference type="PANTHER" id="PTHR43433:SF5">
    <property type="entry name" value="AB HYDROLASE-1 DOMAIN-CONTAINING PROTEIN"/>
    <property type="match status" value="1"/>
</dbReference>
<evidence type="ECO:0000313" key="2">
    <source>
        <dbReference type="EMBL" id="GIL24896.1"/>
    </source>
</evidence>
<dbReference type="Proteomes" id="UP000614996">
    <property type="component" value="Unassembled WGS sequence"/>
</dbReference>
<dbReference type="EMBL" id="BOPO01000002">
    <property type="protein sequence ID" value="GIL24896.1"/>
    <property type="molecule type" value="Genomic_DNA"/>
</dbReference>
<dbReference type="InterPro" id="IPR000073">
    <property type="entry name" value="AB_hydrolase_1"/>
</dbReference>
<gene>
    <name evidence="2" type="ORF">NUM_01510</name>
</gene>
<evidence type="ECO:0000313" key="3">
    <source>
        <dbReference type="Proteomes" id="UP000614996"/>
    </source>
</evidence>
<sequence>MTESLRLPDGRTLDVDVSGPAGGTPLVFHHGTPGSVVPIRAFARAVHARGLRLVTYSRAGYGGSTRRPGRNVAAVAGDVEAILDRLNADRCVTAGWSGGGPHALATGALLPDRVAGVLSIASVAPYDAEGLDFDAGAGEQNVEENAAALRGEAVLRPYLENEAAGLADADVDGLIAGMSTLLPPVDRAVLTDEYGEDMATGFHEALRTGVDGWLDDDLAFVTPWGFALDSIAVPVSLWQGSEDLMVPYAHGEWLAAHVPGARAHLRSGEGHLSIGLGATDAMLDELTAAL</sequence>
<dbReference type="PANTHER" id="PTHR43433">
    <property type="entry name" value="HYDROLASE, ALPHA/BETA FOLD FAMILY PROTEIN"/>
    <property type="match status" value="1"/>
</dbReference>
<name>A0A8J4A4H8_9ACTN</name>
<protein>
    <submittedName>
        <fullName evidence="2">Alpha/beta hydrolase</fullName>
    </submittedName>
</protein>
<proteinExistence type="predicted"/>
<dbReference type="AlphaFoldDB" id="A0A8J4A4H8"/>
<keyword evidence="3" id="KW-1185">Reference proteome</keyword>
<evidence type="ECO:0000259" key="1">
    <source>
        <dbReference type="Pfam" id="PF00561"/>
    </source>
</evidence>
<dbReference type="GO" id="GO:0016787">
    <property type="term" value="F:hydrolase activity"/>
    <property type="evidence" value="ECO:0007669"/>
    <property type="project" value="UniProtKB-KW"/>
</dbReference>